<dbReference type="SMART" id="SM00369">
    <property type="entry name" value="LRR_TYP"/>
    <property type="match status" value="5"/>
</dbReference>
<dbReference type="InterPro" id="IPR053211">
    <property type="entry name" value="DNA_repair-toleration"/>
</dbReference>
<evidence type="ECO:0000313" key="6">
    <source>
        <dbReference type="Proteomes" id="UP001341281"/>
    </source>
</evidence>
<dbReference type="AlphaFoldDB" id="A0AAQ3PM36"/>
<dbReference type="FunFam" id="3.80.10.10:FF:000041">
    <property type="entry name" value="LRR receptor-like serine/threonine-protein kinase ERECTA"/>
    <property type="match status" value="1"/>
</dbReference>
<dbReference type="InterPro" id="IPR003591">
    <property type="entry name" value="Leu-rich_rpt_typical-subtyp"/>
</dbReference>
<reference evidence="5 6" key="1">
    <citation type="submission" date="2024-02" db="EMBL/GenBank/DDBJ databases">
        <title>High-quality chromosome-scale genome assembly of Pensacola bahiagrass (Paspalum notatum Flugge var. saurae).</title>
        <authorList>
            <person name="Vega J.M."/>
            <person name="Podio M."/>
            <person name="Orjuela J."/>
            <person name="Siena L.A."/>
            <person name="Pessino S.C."/>
            <person name="Combes M.C."/>
            <person name="Mariac C."/>
            <person name="Albertini E."/>
            <person name="Pupilli F."/>
            <person name="Ortiz J.P.A."/>
            <person name="Leblanc O."/>
        </authorList>
    </citation>
    <scope>NUCLEOTIDE SEQUENCE [LARGE SCALE GENOMIC DNA]</scope>
    <source>
        <strain evidence="5">R1</strain>
        <tissue evidence="5">Leaf</tissue>
    </source>
</reference>
<organism evidence="5 6">
    <name type="scientific">Paspalum notatum var. saurae</name>
    <dbReference type="NCBI Taxonomy" id="547442"/>
    <lineage>
        <taxon>Eukaryota</taxon>
        <taxon>Viridiplantae</taxon>
        <taxon>Streptophyta</taxon>
        <taxon>Embryophyta</taxon>
        <taxon>Tracheophyta</taxon>
        <taxon>Spermatophyta</taxon>
        <taxon>Magnoliopsida</taxon>
        <taxon>Liliopsida</taxon>
        <taxon>Poales</taxon>
        <taxon>Poaceae</taxon>
        <taxon>PACMAD clade</taxon>
        <taxon>Panicoideae</taxon>
        <taxon>Andropogonodae</taxon>
        <taxon>Paspaleae</taxon>
        <taxon>Paspalinae</taxon>
        <taxon>Paspalum</taxon>
    </lineage>
</organism>
<evidence type="ECO:0000256" key="2">
    <source>
        <dbReference type="ARBA" id="ARBA00022729"/>
    </source>
</evidence>
<dbReference type="PANTHER" id="PTHR48060:SF21">
    <property type="entry name" value="L DOMAIN-LIKE PROTEIN"/>
    <property type="match status" value="1"/>
</dbReference>
<evidence type="ECO:0008006" key="7">
    <source>
        <dbReference type="Google" id="ProtNLM"/>
    </source>
</evidence>
<dbReference type="InterPro" id="IPR032675">
    <property type="entry name" value="LRR_dom_sf"/>
</dbReference>
<keyword evidence="2" id="KW-0732">Signal</keyword>
<dbReference type="PANTHER" id="PTHR48060">
    <property type="entry name" value="DNA DAMAGE-REPAIR/TOLERATION PROTEIN DRT100"/>
    <property type="match status" value="1"/>
</dbReference>
<keyword evidence="3" id="KW-0677">Repeat</keyword>
<dbReference type="Proteomes" id="UP001341281">
    <property type="component" value="Chromosome 01"/>
</dbReference>
<accession>A0AAQ3PM36</accession>
<sequence length="476" mass="51921">MHQATSRLLLCAYWPSSSQRYCLLLLLLRPQQARLPLAITAATPTLLPFWLSKPSSPILSESLSAAGHPMFPSVDGHRRQHVTAVSLPEVPLQGPLSPHLSNLSFLSLLNLTSTGLAGSIPIELGKLRRLKVLYLWGNSLSSPTPSAIGNLTSLQMLRLSNNSLSGEIPKFLIARNELSGHIRHISSITRLPCYTSTWKTTAYLDSRPIPYGIGSLPMLVQLIMEYNNLSGTVPLAIYNMSRLQVMSFDSNTFTGPILNNQSFSLPQLQVFSLFRNKFAGQIPAGLAACQYLEVLNLSINCFVDIVPTWLAQLPRLTLLSFGANILVGSILAVLSNLIHLTQLVLLFNQLTGPIPTFLGNFSELTRLSLGANQLSGLVPPALGNIPALTILSLLSKCRKLQVLQLPNNSLTGGLLDHIGNLSTELISIDIGYSKLTVSNLSNLERIGLYNNLLTGQIPESITGMHNLKWLEVSNNE</sequence>
<keyword evidence="1" id="KW-0433">Leucine-rich repeat</keyword>
<dbReference type="InterPro" id="IPR001611">
    <property type="entry name" value="Leu-rich_rpt"/>
</dbReference>
<gene>
    <name evidence="5" type="ORF">U9M48_000766</name>
</gene>
<evidence type="ECO:0000256" key="4">
    <source>
        <dbReference type="ARBA" id="ARBA00023180"/>
    </source>
</evidence>
<name>A0AAQ3PM36_PASNO</name>
<dbReference type="SUPFAM" id="SSF52058">
    <property type="entry name" value="L domain-like"/>
    <property type="match status" value="2"/>
</dbReference>
<proteinExistence type="predicted"/>
<dbReference type="Pfam" id="PF00560">
    <property type="entry name" value="LRR_1"/>
    <property type="match status" value="5"/>
</dbReference>
<protein>
    <recommendedName>
        <fullName evidence="7">Leucine-rich repeat receptor-like protein kinase</fullName>
    </recommendedName>
</protein>
<dbReference type="EMBL" id="CP144745">
    <property type="protein sequence ID" value="WVZ49401.1"/>
    <property type="molecule type" value="Genomic_DNA"/>
</dbReference>
<dbReference type="Gene3D" id="3.80.10.10">
    <property type="entry name" value="Ribonuclease Inhibitor"/>
    <property type="match status" value="2"/>
</dbReference>
<keyword evidence="4" id="KW-0325">Glycoprotein</keyword>
<keyword evidence="6" id="KW-1185">Reference proteome</keyword>
<evidence type="ECO:0000256" key="1">
    <source>
        <dbReference type="ARBA" id="ARBA00022614"/>
    </source>
</evidence>
<evidence type="ECO:0000256" key="3">
    <source>
        <dbReference type="ARBA" id="ARBA00022737"/>
    </source>
</evidence>
<evidence type="ECO:0000313" key="5">
    <source>
        <dbReference type="EMBL" id="WVZ49401.1"/>
    </source>
</evidence>